<evidence type="ECO:0000256" key="1">
    <source>
        <dbReference type="SAM" id="Phobius"/>
    </source>
</evidence>
<keyword evidence="1" id="KW-1133">Transmembrane helix</keyword>
<name>A0A517ZV45_9PLAN</name>
<proteinExistence type="predicted"/>
<accession>A0A517ZV45</accession>
<reference evidence="2 3" key="1">
    <citation type="submission" date="2019-02" db="EMBL/GenBank/DDBJ databases">
        <title>Deep-cultivation of Planctomycetes and their phenomic and genomic characterization uncovers novel biology.</title>
        <authorList>
            <person name="Wiegand S."/>
            <person name="Jogler M."/>
            <person name="Boedeker C."/>
            <person name="Pinto D."/>
            <person name="Vollmers J."/>
            <person name="Rivas-Marin E."/>
            <person name="Kohn T."/>
            <person name="Peeters S.H."/>
            <person name="Heuer A."/>
            <person name="Rast P."/>
            <person name="Oberbeckmann S."/>
            <person name="Bunk B."/>
            <person name="Jeske O."/>
            <person name="Meyerdierks A."/>
            <person name="Storesund J.E."/>
            <person name="Kallscheuer N."/>
            <person name="Luecker S."/>
            <person name="Lage O.M."/>
            <person name="Pohl T."/>
            <person name="Merkel B.J."/>
            <person name="Hornburger P."/>
            <person name="Mueller R.-W."/>
            <person name="Bruemmer F."/>
            <person name="Labrenz M."/>
            <person name="Spormann A.M."/>
            <person name="Op den Camp H."/>
            <person name="Overmann J."/>
            <person name="Amann R."/>
            <person name="Jetten M.S.M."/>
            <person name="Mascher T."/>
            <person name="Medema M.H."/>
            <person name="Devos D.P."/>
            <person name="Kaster A.-K."/>
            <person name="Ovreas L."/>
            <person name="Rohde M."/>
            <person name="Galperin M.Y."/>
            <person name="Jogler C."/>
        </authorList>
    </citation>
    <scope>NUCLEOTIDE SEQUENCE [LARGE SCALE GENOMIC DNA]</scope>
    <source>
        <strain evidence="2 3">Mal52</strain>
    </source>
</reference>
<evidence type="ECO:0008006" key="4">
    <source>
        <dbReference type="Google" id="ProtNLM"/>
    </source>
</evidence>
<dbReference type="Proteomes" id="UP000319383">
    <property type="component" value="Chromosome"/>
</dbReference>
<sequence length="202" mass="22373">MNDETPKPRWWTRLLHRPGWLAVLAVSLLLAAVLVPFGWRYYRTQQLVAGIEACGGGVGFEPGGPTWLRNIVGDEWMKPLDIPNELYCQLPSPISAGGPFHKVGVFDDAGFLTNVVPLNNLYGLKRVALCRQQMTHRSFKAFLQFEDLEALLITGKSFDDEALGYLSPASKLRSLSLGGTSVTDKEVLGLQRRLPALKVSNH</sequence>
<gene>
    <name evidence="2" type="ORF">Mal52_48760</name>
</gene>
<keyword evidence="1" id="KW-0812">Transmembrane</keyword>
<dbReference type="EMBL" id="CP036276">
    <property type="protein sequence ID" value="QDU46357.1"/>
    <property type="molecule type" value="Genomic_DNA"/>
</dbReference>
<dbReference type="Gene3D" id="3.80.10.10">
    <property type="entry name" value="Ribonuclease Inhibitor"/>
    <property type="match status" value="1"/>
</dbReference>
<organism evidence="2 3">
    <name type="scientific">Symmachiella dynata</name>
    <dbReference type="NCBI Taxonomy" id="2527995"/>
    <lineage>
        <taxon>Bacteria</taxon>
        <taxon>Pseudomonadati</taxon>
        <taxon>Planctomycetota</taxon>
        <taxon>Planctomycetia</taxon>
        <taxon>Planctomycetales</taxon>
        <taxon>Planctomycetaceae</taxon>
        <taxon>Symmachiella</taxon>
    </lineage>
</organism>
<dbReference type="AlphaFoldDB" id="A0A517ZV45"/>
<keyword evidence="1" id="KW-0472">Membrane</keyword>
<protein>
    <recommendedName>
        <fullName evidence="4">Leucine Rich repeats (2 copies)</fullName>
    </recommendedName>
</protein>
<dbReference type="SUPFAM" id="SSF52047">
    <property type="entry name" value="RNI-like"/>
    <property type="match status" value="1"/>
</dbReference>
<evidence type="ECO:0000313" key="3">
    <source>
        <dbReference type="Proteomes" id="UP000319383"/>
    </source>
</evidence>
<evidence type="ECO:0000313" key="2">
    <source>
        <dbReference type="EMBL" id="QDU46357.1"/>
    </source>
</evidence>
<dbReference type="InterPro" id="IPR032675">
    <property type="entry name" value="LRR_dom_sf"/>
</dbReference>
<keyword evidence="3" id="KW-1185">Reference proteome</keyword>
<feature type="transmembrane region" description="Helical" evidence="1">
    <location>
        <begin position="20"/>
        <end position="39"/>
    </location>
</feature>
<dbReference type="KEGG" id="sdyn:Mal52_48760"/>